<name>A0A542ZMW4_9MICO</name>
<keyword evidence="1" id="KW-1133">Transmembrane helix</keyword>
<evidence type="ECO:0008006" key="4">
    <source>
        <dbReference type="Google" id="ProtNLM"/>
    </source>
</evidence>
<evidence type="ECO:0000256" key="1">
    <source>
        <dbReference type="SAM" id="Phobius"/>
    </source>
</evidence>
<dbReference type="Gene3D" id="1.20.1250.20">
    <property type="entry name" value="MFS general substrate transporter like domains"/>
    <property type="match status" value="1"/>
</dbReference>
<dbReference type="AlphaFoldDB" id="A0A542ZMW4"/>
<dbReference type="InterPro" id="IPR036259">
    <property type="entry name" value="MFS_trans_sf"/>
</dbReference>
<feature type="transmembrane region" description="Helical" evidence="1">
    <location>
        <begin position="16"/>
        <end position="39"/>
    </location>
</feature>
<comment type="caution">
    <text evidence="2">The sequence shown here is derived from an EMBL/GenBank/DDBJ whole genome shotgun (WGS) entry which is preliminary data.</text>
</comment>
<protein>
    <recommendedName>
        <fullName evidence="4">MFS transporter</fullName>
    </recommendedName>
</protein>
<dbReference type="Proteomes" id="UP000319514">
    <property type="component" value="Unassembled WGS sequence"/>
</dbReference>
<reference evidence="2 3" key="1">
    <citation type="submission" date="2019-06" db="EMBL/GenBank/DDBJ databases">
        <title>Sequencing the genomes of 1000 actinobacteria strains.</title>
        <authorList>
            <person name="Klenk H.-P."/>
        </authorList>
    </citation>
    <scope>NUCLEOTIDE SEQUENCE [LARGE SCALE GENOMIC DNA]</scope>
    <source>
        <strain evidence="2 3">DSM 18082</strain>
    </source>
</reference>
<dbReference type="RefSeq" id="WP_141789390.1">
    <property type="nucleotide sequence ID" value="NZ_BAAAKX010000018.1"/>
</dbReference>
<sequence length="192" mass="18694">MADDLGLAWGAPTLRAALGSVSLVATFLLPVSSLCVPLLARAHGWSAVTGGVLVGATVAGALSVTLLVARRGASGQPMLVAGSGLLVAGSGILGVAWSPWEGVAVVGALVQGVGTALFTSRVGPILLGSAPRTHLARVQSLLVLVQAAPLVVAMPLLGSLAAWAGAGAATTTCAAGTAAAGVLLLQQRRPAS</sequence>
<keyword evidence="1" id="KW-0472">Membrane</keyword>
<organism evidence="2 3">
    <name type="scientific">Oryzihumus leptocrescens</name>
    <dbReference type="NCBI Taxonomy" id="297536"/>
    <lineage>
        <taxon>Bacteria</taxon>
        <taxon>Bacillati</taxon>
        <taxon>Actinomycetota</taxon>
        <taxon>Actinomycetes</taxon>
        <taxon>Micrococcales</taxon>
        <taxon>Intrasporangiaceae</taxon>
        <taxon>Oryzihumus</taxon>
    </lineage>
</organism>
<feature type="transmembrane region" description="Helical" evidence="1">
    <location>
        <begin position="163"/>
        <end position="185"/>
    </location>
</feature>
<dbReference type="EMBL" id="VFOQ01000001">
    <property type="protein sequence ID" value="TQL61637.1"/>
    <property type="molecule type" value="Genomic_DNA"/>
</dbReference>
<feature type="transmembrane region" description="Helical" evidence="1">
    <location>
        <begin position="135"/>
        <end position="157"/>
    </location>
</feature>
<feature type="transmembrane region" description="Helical" evidence="1">
    <location>
        <begin position="103"/>
        <end position="123"/>
    </location>
</feature>
<keyword evidence="1" id="KW-0812">Transmembrane</keyword>
<accession>A0A542ZMW4</accession>
<evidence type="ECO:0000313" key="3">
    <source>
        <dbReference type="Proteomes" id="UP000319514"/>
    </source>
</evidence>
<gene>
    <name evidence="2" type="ORF">FB474_3051</name>
</gene>
<feature type="transmembrane region" description="Helical" evidence="1">
    <location>
        <begin position="45"/>
        <end position="67"/>
    </location>
</feature>
<dbReference type="SUPFAM" id="SSF103473">
    <property type="entry name" value="MFS general substrate transporter"/>
    <property type="match status" value="1"/>
</dbReference>
<feature type="transmembrane region" description="Helical" evidence="1">
    <location>
        <begin position="79"/>
        <end position="97"/>
    </location>
</feature>
<evidence type="ECO:0000313" key="2">
    <source>
        <dbReference type="EMBL" id="TQL61637.1"/>
    </source>
</evidence>
<proteinExistence type="predicted"/>
<keyword evidence="3" id="KW-1185">Reference proteome</keyword>